<evidence type="ECO:0000313" key="10">
    <source>
        <dbReference type="EMBL" id="KCW81281.1"/>
    </source>
</evidence>
<feature type="compositionally biased region" description="Basic and acidic residues" evidence="8">
    <location>
        <begin position="207"/>
        <end position="219"/>
    </location>
</feature>
<gene>
    <name evidence="10" type="ORF">EUGRSUZ_C02653</name>
</gene>
<dbReference type="Gramene" id="KCW81281">
    <property type="protein sequence ID" value="KCW81281"/>
    <property type="gene ID" value="EUGRSUZ_C02653"/>
</dbReference>
<organism evidence="10">
    <name type="scientific">Eucalyptus grandis</name>
    <name type="common">Flooded gum</name>
    <dbReference type="NCBI Taxonomy" id="71139"/>
    <lineage>
        <taxon>Eukaryota</taxon>
        <taxon>Viridiplantae</taxon>
        <taxon>Streptophyta</taxon>
        <taxon>Embryophyta</taxon>
        <taxon>Tracheophyta</taxon>
        <taxon>Spermatophyta</taxon>
        <taxon>Magnoliopsida</taxon>
        <taxon>eudicotyledons</taxon>
        <taxon>Gunneridae</taxon>
        <taxon>Pentapetalae</taxon>
        <taxon>rosids</taxon>
        <taxon>malvids</taxon>
        <taxon>Myrtales</taxon>
        <taxon>Myrtaceae</taxon>
        <taxon>Myrtoideae</taxon>
        <taxon>Eucalypteae</taxon>
        <taxon>Eucalyptus</taxon>
    </lineage>
</organism>
<feature type="region of interest" description="Disordered" evidence="8">
    <location>
        <begin position="207"/>
        <end position="236"/>
    </location>
</feature>
<keyword evidence="3" id="KW-0963">Cytoplasm</keyword>
<dbReference type="InterPro" id="IPR001404">
    <property type="entry name" value="Hsp90_fam"/>
</dbReference>
<evidence type="ECO:0000256" key="2">
    <source>
        <dbReference type="ARBA" id="ARBA00008239"/>
    </source>
</evidence>
<dbReference type="InterPro" id="IPR020568">
    <property type="entry name" value="Ribosomal_Su5_D2-typ_SF"/>
</dbReference>
<dbReference type="SUPFAM" id="SSF54211">
    <property type="entry name" value="Ribosomal protein S5 domain 2-like"/>
    <property type="match status" value="1"/>
</dbReference>
<feature type="binding site" evidence="7">
    <location>
        <position position="161"/>
    </location>
    <ligand>
        <name>ATP</name>
        <dbReference type="ChEBI" id="CHEBI:30616"/>
    </ligand>
</feature>
<evidence type="ECO:0000256" key="4">
    <source>
        <dbReference type="ARBA" id="ARBA00022741"/>
    </source>
</evidence>
<dbReference type="FunFam" id="3.30.230.80:FF:000001">
    <property type="entry name" value="Heat shock protein 90 alpha"/>
    <property type="match status" value="1"/>
</dbReference>
<dbReference type="GO" id="GO:0005829">
    <property type="term" value="C:cytosol"/>
    <property type="evidence" value="ECO:0000318"/>
    <property type="project" value="GO_Central"/>
</dbReference>
<dbReference type="CDD" id="cd16927">
    <property type="entry name" value="HATPase_Hsp90-like"/>
    <property type="match status" value="1"/>
</dbReference>
<evidence type="ECO:0000256" key="8">
    <source>
        <dbReference type="SAM" id="MobiDB-lite"/>
    </source>
</evidence>
<dbReference type="FunFam" id="3.30.565.10:FF:000001">
    <property type="entry name" value="Heat shock protein HSP 90-alpha"/>
    <property type="match status" value="1"/>
</dbReference>
<name>A0A059CSV8_EUCGR</name>
<dbReference type="GO" id="GO:0032991">
    <property type="term" value="C:protein-containing complex"/>
    <property type="evidence" value="ECO:0000318"/>
    <property type="project" value="GO_Central"/>
</dbReference>
<dbReference type="GO" id="GO:0048471">
    <property type="term" value="C:perinuclear region of cytoplasm"/>
    <property type="evidence" value="ECO:0000318"/>
    <property type="project" value="GO_Central"/>
</dbReference>
<dbReference type="AlphaFoldDB" id="A0A059CSV8"/>
<accession>A0A059CSV8</accession>
<feature type="compositionally biased region" description="Acidic residues" evidence="8">
    <location>
        <begin position="537"/>
        <end position="556"/>
    </location>
</feature>
<feature type="binding site" evidence="7">
    <location>
        <position position="38"/>
    </location>
    <ligand>
        <name>ATP</name>
        <dbReference type="ChEBI" id="CHEBI:30616"/>
    </ligand>
</feature>
<feature type="compositionally biased region" description="Acidic residues" evidence="8">
    <location>
        <begin position="220"/>
        <end position="229"/>
    </location>
</feature>
<keyword evidence="6" id="KW-0143">Chaperone</keyword>
<dbReference type="Pfam" id="PF00183">
    <property type="entry name" value="HSP90"/>
    <property type="match status" value="2"/>
</dbReference>
<dbReference type="GO" id="GO:0006457">
    <property type="term" value="P:protein folding"/>
    <property type="evidence" value="ECO:0000318"/>
    <property type="project" value="GO_Central"/>
</dbReference>
<dbReference type="InterPro" id="IPR003594">
    <property type="entry name" value="HATPase_dom"/>
</dbReference>
<keyword evidence="4 7" id="KW-0547">Nucleotide-binding</keyword>
<evidence type="ECO:0000256" key="5">
    <source>
        <dbReference type="ARBA" id="ARBA00022840"/>
    </source>
</evidence>
<feature type="binding site" evidence="7">
    <location>
        <position position="34"/>
    </location>
    <ligand>
        <name>ATP</name>
        <dbReference type="ChEBI" id="CHEBI:30616"/>
    </ligand>
</feature>
<feature type="binding site" evidence="7">
    <location>
        <position position="80"/>
    </location>
    <ligand>
        <name>ATP</name>
        <dbReference type="ChEBI" id="CHEBI:30616"/>
    </ligand>
</feature>
<protein>
    <recommendedName>
        <fullName evidence="9">Histidine kinase/HSP90-like ATPase domain-containing protein</fullName>
    </recommendedName>
</protein>
<dbReference type="EMBL" id="KK198755">
    <property type="protein sequence ID" value="KCW81281.1"/>
    <property type="molecule type" value="Genomic_DNA"/>
</dbReference>
<feature type="domain" description="Histidine kinase/HSP90-like ATPase" evidence="9">
    <location>
        <begin position="27"/>
        <end position="171"/>
    </location>
</feature>
<dbReference type="GO" id="GO:0050821">
    <property type="term" value="P:protein stabilization"/>
    <property type="evidence" value="ECO:0000318"/>
    <property type="project" value="GO_Central"/>
</dbReference>
<reference evidence="10" key="1">
    <citation type="submission" date="2013-07" db="EMBL/GenBank/DDBJ databases">
        <title>The genome of Eucalyptus grandis.</title>
        <authorList>
            <person name="Schmutz J."/>
            <person name="Hayes R."/>
            <person name="Myburg A."/>
            <person name="Tuskan G."/>
            <person name="Grattapaglia D."/>
            <person name="Rokhsar D.S."/>
        </authorList>
    </citation>
    <scope>NUCLEOTIDE SEQUENCE</scope>
    <source>
        <tissue evidence="10">Leaf extractions</tissue>
    </source>
</reference>
<dbReference type="GO" id="GO:0051082">
    <property type="term" value="F:unfolded protein binding"/>
    <property type="evidence" value="ECO:0000318"/>
    <property type="project" value="GO_Central"/>
</dbReference>
<dbReference type="InParanoid" id="A0A059CSV8"/>
<feature type="binding site" evidence="7">
    <location>
        <position position="361"/>
    </location>
    <ligand>
        <name>ATP</name>
        <dbReference type="ChEBI" id="CHEBI:30616"/>
    </ligand>
</feature>
<evidence type="ECO:0000256" key="7">
    <source>
        <dbReference type="PIRSR" id="PIRSR002583-1"/>
    </source>
</evidence>
<dbReference type="SUPFAM" id="SSF110942">
    <property type="entry name" value="HSP90 C-terminal domain"/>
    <property type="match status" value="1"/>
</dbReference>
<dbReference type="GO" id="GO:0005524">
    <property type="term" value="F:ATP binding"/>
    <property type="evidence" value="ECO:0000318"/>
    <property type="project" value="GO_Central"/>
</dbReference>
<feature type="binding site" evidence="7">
    <location>
        <position position="85"/>
    </location>
    <ligand>
        <name>ATP</name>
        <dbReference type="ChEBI" id="CHEBI:30616"/>
    </ligand>
</feature>
<dbReference type="InterPro" id="IPR036890">
    <property type="entry name" value="HATPase_C_sf"/>
</dbReference>
<dbReference type="PRINTS" id="PR00775">
    <property type="entry name" value="HEATSHOCK90"/>
</dbReference>
<evidence type="ECO:0000256" key="1">
    <source>
        <dbReference type="ARBA" id="ARBA00004496"/>
    </source>
</evidence>
<feature type="binding site" evidence="7">
    <location>
        <position position="93"/>
    </location>
    <ligand>
        <name>ATP</name>
        <dbReference type="ChEBI" id="CHEBI:30616"/>
    </ligand>
</feature>
<dbReference type="InterPro" id="IPR037196">
    <property type="entry name" value="HSP90_C"/>
</dbReference>
<dbReference type="GO" id="GO:0034605">
    <property type="term" value="P:cellular response to heat"/>
    <property type="evidence" value="ECO:0000318"/>
    <property type="project" value="GO_Central"/>
</dbReference>
<evidence type="ECO:0000256" key="6">
    <source>
        <dbReference type="ARBA" id="ARBA00023186"/>
    </source>
</evidence>
<dbReference type="GO" id="GO:0005886">
    <property type="term" value="C:plasma membrane"/>
    <property type="evidence" value="ECO:0000318"/>
    <property type="project" value="GO_Central"/>
</dbReference>
<dbReference type="Gene3D" id="3.40.50.11260">
    <property type="match status" value="1"/>
</dbReference>
<keyword evidence="5 7" id="KW-0067">ATP-binding</keyword>
<feature type="binding site" evidence="7">
    <location>
        <begin position="120"/>
        <end position="125"/>
    </location>
    <ligand>
        <name>ATP</name>
        <dbReference type="ChEBI" id="CHEBI:30616"/>
    </ligand>
</feature>
<feature type="binding site" evidence="7">
    <location>
        <begin position="100"/>
        <end position="101"/>
    </location>
    <ligand>
        <name>ATP</name>
        <dbReference type="ChEBI" id="CHEBI:30616"/>
    </ligand>
</feature>
<dbReference type="NCBIfam" id="NF003555">
    <property type="entry name" value="PRK05218.1"/>
    <property type="match status" value="1"/>
</dbReference>
<dbReference type="SUPFAM" id="SSF55874">
    <property type="entry name" value="ATPase domain of HSP90 chaperone/DNA topoisomerase II/histidine kinase"/>
    <property type="match status" value="1"/>
</dbReference>
<evidence type="ECO:0000256" key="3">
    <source>
        <dbReference type="ARBA" id="ARBA00022490"/>
    </source>
</evidence>
<dbReference type="Pfam" id="PF13589">
    <property type="entry name" value="HATPase_c_3"/>
    <property type="match status" value="1"/>
</dbReference>
<dbReference type="PANTHER" id="PTHR11528">
    <property type="entry name" value="HEAT SHOCK PROTEIN 90 FAMILY MEMBER"/>
    <property type="match status" value="1"/>
</dbReference>
<dbReference type="GO" id="GO:0016887">
    <property type="term" value="F:ATP hydrolysis activity"/>
    <property type="evidence" value="ECO:0000318"/>
    <property type="project" value="GO_Central"/>
</dbReference>
<dbReference type="Gene3D" id="3.30.230.80">
    <property type="match status" value="1"/>
</dbReference>
<dbReference type="GO" id="GO:0140662">
    <property type="term" value="F:ATP-dependent protein folding chaperone"/>
    <property type="evidence" value="ECO:0007669"/>
    <property type="project" value="InterPro"/>
</dbReference>
<feature type="region of interest" description="Disordered" evidence="8">
    <location>
        <begin position="537"/>
        <end position="565"/>
    </location>
</feature>
<dbReference type="SMART" id="SM00387">
    <property type="entry name" value="HATPase_c"/>
    <property type="match status" value="1"/>
</dbReference>
<comment type="subcellular location">
    <subcellularLocation>
        <location evidence="1">Cytoplasm</location>
    </subcellularLocation>
</comment>
<dbReference type="PIRSF" id="PIRSF002583">
    <property type="entry name" value="Hsp90"/>
    <property type="match status" value="1"/>
</dbReference>
<evidence type="ECO:0000259" key="9">
    <source>
        <dbReference type="SMART" id="SM00387"/>
    </source>
</evidence>
<dbReference type="STRING" id="71139.A0A059CSV8"/>
<dbReference type="Gene3D" id="3.30.565.10">
    <property type="entry name" value="Histidine kinase-like ATPase, C-terminal domain"/>
    <property type="match status" value="1"/>
</dbReference>
<proteinExistence type="inferred from homology"/>
<comment type="similarity">
    <text evidence="2">Belongs to the heat shock protein 90 family.</text>
</comment>
<dbReference type="InterPro" id="IPR020575">
    <property type="entry name" value="Hsp90_N"/>
</dbReference>
<sequence>MAEAETFAFHVEINQLLRLIINTFYSNNEIFLRELISNSSDALDKIRYESLTDKSKLDAQPELFIRLVPDKANKTLSIIDSGVGMTKADLVNNLGTIARSGTKEFMEALQAGADVSMIGQFGVGFYSAYLVAEKVIVTTKHNDDEQYIWEDVSGEQLDRGTKITLFLKEDQLEYLEERRIKDLVKKHSEFISYPIYLWTEKTTKKEISDDEDDKPKKEEEGDVEDVNEEKEEKKSKKKKKIKEVSHEWQLINKLKPFWLRKPEEITKEEYASFYKSLTNDWEDHLAVKHFSVEGQLEFKAILFIPKRAPFDIFDTRKKMNNIKLYVRRVFIMDNCEELIPEYLGFMKGVVNSDDLPLNISREMLQQNKILKVIRKNLVKKCIEMFNEIAENKDYNKFYEAFSKNLKLGIREDSQNRAKLADLLWYHSTKSGDEMTSLKDYVMRMKEGRKDIYYIAGESKKAVENSPFLERLKKKAMRCFSWWTQLMRAEADKNDKSVKDLVMLLFETALLTFGFSLDHPNTFEARIHRMLKLGPSINEDETAGDDVDMPALEEDGAEESRMEEVD</sequence>